<evidence type="ECO:0000313" key="1">
    <source>
        <dbReference type="EMBL" id="KIQ32012.1"/>
    </source>
</evidence>
<reference evidence="1 2" key="1">
    <citation type="submission" date="2014-12" db="EMBL/GenBank/DDBJ databases">
        <title>16Stimator: statistical estimation of ribosomal gene copy numbers from draft genome assemblies.</title>
        <authorList>
            <person name="Perisin M.A."/>
            <person name="Vetter M."/>
            <person name="Gilbert J.A."/>
            <person name="Bergelson J."/>
        </authorList>
    </citation>
    <scope>NUCLEOTIDE SEQUENCE [LARGE SCALE GENOMIC DNA]</scope>
    <source>
        <strain evidence="1 2">MEDvA23</strain>
    </source>
</reference>
<dbReference type="EMBL" id="JXQQ01000028">
    <property type="protein sequence ID" value="KIQ32012.1"/>
    <property type="molecule type" value="Genomic_DNA"/>
</dbReference>
<comment type="caution">
    <text evidence="1">The sequence shown here is derived from an EMBL/GenBank/DDBJ whole genome shotgun (WGS) entry which is preliminary data.</text>
</comment>
<protein>
    <submittedName>
        <fullName evidence="1">Uncharacterized protein</fullName>
    </submittedName>
</protein>
<gene>
    <name evidence="1" type="ORF">RT97_13210</name>
</gene>
<dbReference type="Proteomes" id="UP000032067">
    <property type="component" value="Unassembled WGS sequence"/>
</dbReference>
<dbReference type="RefSeq" id="WP_042579224.1">
    <property type="nucleotide sequence ID" value="NZ_JXQQ01000028.1"/>
</dbReference>
<sequence length="94" mass="10360">MSYTVKLIDFPDAPPDVIATAETRFRRELDKLLGDIVEQALKAFENASESSADELTKDEIALAASWAKAYEAAKTAGFRALGEADEAYFEVRVE</sequence>
<name>A0A0D0L108_VARPD</name>
<organism evidence="1 2">
    <name type="scientific">Variovorax paradoxus</name>
    <dbReference type="NCBI Taxonomy" id="34073"/>
    <lineage>
        <taxon>Bacteria</taxon>
        <taxon>Pseudomonadati</taxon>
        <taxon>Pseudomonadota</taxon>
        <taxon>Betaproteobacteria</taxon>
        <taxon>Burkholderiales</taxon>
        <taxon>Comamonadaceae</taxon>
        <taxon>Variovorax</taxon>
    </lineage>
</organism>
<evidence type="ECO:0000313" key="2">
    <source>
        <dbReference type="Proteomes" id="UP000032067"/>
    </source>
</evidence>
<dbReference type="OrthoDB" id="8686404at2"/>
<accession>A0A0D0L108</accession>
<dbReference type="AlphaFoldDB" id="A0A0D0L108"/>
<proteinExistence type="predicted"/>